<gene>
    <name evidence="1" type="ORF">YC6258_03430</name>
</gene>
<proteinExistence type="predicted"/>
<keyword evidence="2" id="KW-1185">Reference proteome</keyword>
<dbReference type="STRING" id="1445510.YC6258_03430"/>
<dbReference type="EMBL" id="CP007142">
    <property type="protein sequence ID" value="AJQ95466.1"/>
    <property type="molecule type" value="Genomic_DNA"/>
</dbReference>
<dbReference type="AlphaFoldDB" id="A0A0C5VMC5"/>
<reference evidence="1 2" key="1">
    <citation type="submission" date="2014-01" db="EMBL/GenBank/DDBJ databases">
        <title>Full genme sequencing of cellulolytic bacterium Gynuella sunshinyii YC6258T gen. nov., sp. nov.</title>
        <authorList>
            <person name="Khan H."/>
            <person name="Chung E.J."/>
            <person name="Chung Y.R."/>
        </authorList>
    </citation>
    <scope>NUCLEOTIDE SEQUENCE [LARGE SCALE GENOMIC DNA]</scope>
    <source>
        <strain evidence="1 2">YC6258</strain>
    </source>
</reference>
<evidence type="ECO:0000313" key="1">
    <source>
        <dbReference type="EMBL" id="AJQ95466.1"/>
    </source>
</evidence>
<name>A0A0C5VMC5_9GAMM</name>
<organism evidence="1 2">
    <name type="scientific">Gynuella sunshinyii YC6258</name>
    <dbReference type="NCBI Taxonomy" id="1445510"/>
    <lineage>
        <taxon>Bacteria</taxon>
        <taxon>Pseudomonadati</taxon>
        <taxon>Pseudomonadota</taxon>
        <taxon>Gammaproteobacteria</taxon>
        <taxon>Oceanospirillales</taxon>
        <taxon>Saccharospirillaceae</taxon>
        <taxon>Gynuella</taxon>
    </lineage>
</organism>
<dbReference type="Proteomes" id="UP000032266">
    <property type="component" value="Chromosome"/>
</dbReference>
<dbReference type="HOGENOM" id="CLU_3310531_0_0_6"/>
<sequence>MFCIDFHEPPHQYNGASKRQAELVLQALAQDGILRGAFW</sequence>
<dbReference type="KEGG" id="gsn:YC6258_03430"/>
<protein>
    <submittedName>
        <fullName evidence="1">Uncharacterized protein</fullName>
    </submittedName>
</protein>
<accession>A0A0C5VMC5</accession>
<evidence type="ECO:0000313" key="2">
    <source>
        <dbReference type="Proteomes" id="UP000032266"/>
    </source>
</evidence>